<organism evidence="2 3">
    <name type="scientific">Pseudolactococcus insecticola</name>
    <dbReference type="NCBI Taxonomy" id="2709158"/>
    <lineage>
        <taxon>Bacteria</taxon>
        <taxon>Bacillati</taxon>
        <taxon>Bacillota</taxon>
        <taxon>Bacilli</taxon>
        <taxon>Lactobacillales</taxon>
        <taxon>Streptococcaceae</taxon>
        <taxon>Pseudolactococcus</taxon>
    </lineage>
</organism>
<reference evidence="2 3" key="1">
    <citation type="submission" date="2020-02" db="EMBL/GenBank/DDBJ databases">
        <title>Draft genome sequence of Lactococcus sp. Hs20B0-1.</title>
        <authorList>
            <person name="Noda S."/>
            <person name="Yuki M."/>
            <person name="Ohkuma M."/>
        </authorList>
    </citation>
    <scope>NUCLEOTIDE SEQUENCE [LARGE SCALE GENOMIC DNA]</scope>
    <source>
        <strain evidence="2 3">Hs20B0-1</strain>
    </source>
</reference>
<accession>A0A6A0B8M9</accession>
<sequence length="79" mass="8782">MRKENTTTQTTSKAAVLGLVLAIIPVTAVLGLIFSLTAFEHIEKYDLKGSHFAKLGTIISVIWMLLFIVAGFFLFRYFG</sequence>
<dbReference type="Proteomes" id="UP000475928">
    <property type="component" value="Unassembled WGS sequence"/>
</dbReference>
<dbReference type="EMBL" id="BLLH01000002">
    <property type="protein sequence ID" value="GFH40187.1"/>
    <property type="molecule type" value="Genomic_DNA"/>
</dbReference>
<evidence type="ECO:0000256" key="1">
    <source>
        <dbReference type="SAM" id="Phobius"/>
    </source>
</evidence>
<keyword evidence="1" id="KW-0472">Membrane</keyword>
<feature type="transmembrane region" description="Helical" evidence="1">
    <location>
        <begin position="51"/>
        <end position="75"/>
    </location>
</feature>
<dbReference type="RefSeq" id="WP_172355494.1">
    <property type="nucleotide sequence ID" value="NZ_BLLH01000002.1"/>
</dbReference>
<evidence type="ECO:0008006" key="4">
    <source>
        <dbReference type="Google" id="ProtNLM"/>
    </source>
</evidence>
<evidence type="ECO:0000313" key="2">
    <source>
        <dbReference type="EMBL" id="GFH40187.1"/>
    </source>
</evidence>
<comment type="caution">
    <text evidence="2">The sequence shown here is derived from an EMBL/GenBank/DDBJ whole genome shotgun (WGS) entry which is preliminary data.</text>
</comment>
<evidence type="ECO:0000313" key="3">
    <source>
        <dbReference type="Proteomes" id="UP000475928"/>
    </source>
</evidence>
<dbReference type="AlphaFoldDB" id="A0A6A0B8M9"/>
<keyword evidence="3" id="KW-1185">Reference proteome</keyword>
<gene>
    <name evidence="2" type="ORF">Hs20B_05850</name>
</gene>
<proteinExistence type="predicted"/>
<keyword evidence="1" id="KW-1133">Transmembrane helix</keyword>
<keyword evidence="1" id="KW-0812">Transmembrane</keyword>
<feature type="transmembrane region" description="Helical" evidence="1">
    <location>
        <begin position="15"/>
        <end position="39"/>
    </location>
</feature>
<name>A0A6A0B8M9_9LACT</name>
<protein>
    <recommendedName>
        <fullName evidence="4">DUF4190 domain-containing protein</fullName>
    </recommendedName>
</protein>